<keyword evidence="3" id="KW-0285">Flavoprotein</keyword>
<evidence type="ECO:0000256" key="5">
    <source>
        <dbReference type="ARBA" id="ARBA00022946"/>
    </source>
</evidence>
<dbReference type="GO" id="GO:0050136">
    <property type="term" value="F:NADH dehydrogenase (quinone) (non-electrogenic) activity"/>
    <property type="evidence" value="ECO:0007669"/>
    <property type="project" value="UniProtKB-EC"/>
</dbReference>
<dbReference type="Proteomes" id="UP000185936">
    <property type="component" value="Unassembled WGS sequence"/>
</dbReference>
<keyword evidence="6" id="KW-0560">Oxidoreductase</keyword>
<comment type="catalytic activity">
    <reaction evidence="8">
        <text>a quinone + NADH + H(+) = a quinol + NAD(+)</text>
        <dbReference type="Rhea" id="RHEA:46160"/>
        <dbReference type="ChEBI" id="CHEBI:15378"/>
        <dbReference type="ChEBI" id="CHEBI:24646"/>
        <dbReference type="ChEBI" id="CHEBI:57540"/>
        <dbReference type="ChEBI" id="CHEBI:57945"/>
        <dbReference type="ChEBI" id="CHEBI:132124"/>
        <dbReference type="EC" id="1.6.5.9"/>
    </reaction>
</comment>
<dbReference type="STRING" id="308853.SAMN05421752_11389"/>
<keyword evidence="4" id="KW-0274">FAD</keyword>
<dbReference type="Gene3D" id="3.50.50.100">
    <property type="match status" value="1"/>
</dbReference>
<dbReference type="EMBL" id="FTNR01000013">
    <property type="protein sequence ID" value="SIS13744.1"/>
    <property type="molecule type" value="Genomic_DNA"/>
</dbReference>
<dbReference type="PANTHER" id="PTHR43706:SF47">
    <property type="entry name" value="EXTERNAL NADH-UBIQUINONE OXIDOREDUCTASE 1, MITOCHONDRIAL-RELATED"/>
    <property type="match status" value="1"/>
</dbReference>
<evidence type="ECO:0000313" key="12">
    <source>
        <dbReference type="EMBL" id="SIS13744.1"/>
    </source>
</evidence>
<evidence type="ECO:0000256" key="2">
    <source>
        <dbReference type="ARBA" id="ARBA00012637"/>
    </source>
</evidence>
<dbReference type="InterPro" id="IPR036188">
    <property type="entry name" value="FAD/NAD-bd_sf"/>
</dbReference>
<feature type="transmembrane region" description="Helical" evidence="9">
    <location>
        <begin position="49"/>
        <end position="67"/>
    </location>
</feature>
<evidence type="ECO:0000256" key="6">
    <source>
        <dbReference type="ARBA" id="ARBA00023002"/>
    </source>
</evidence>
<evidence type="ECO:0000256" key="3">
    <source>
        <dbReference type="ARBA" id="ARBA00022630"/>
    </source>
</evidence>
<evidence type="ECO:0000259" key="10">
    <source>
        <dbReference type="Pfam" id="PF07992"/>
    </source>
</evidence>
<feature type="domain" description="FAD/NAD(P)-binding" evidence="10">
    <location>
        <begin position="160"/>
        <end position="508"/>
    </location>
</feature>
<dbReference type="EC" id="1.6.5.9" evidence="2"/>
<evidence type="ECO:0000256" key="4">
    <source>
        <dbReference type="ARBA" id="ARBA00022827"/>
    </source>
</evidence>
<feature type="transmembrane region" description="Helical" evidence="9">
    <location>
        <begin position="79"/>
        <end position="100"/>
    </location>
</feature>
<sequence>MTVVSLVTLGSGVRRTLSAGRDPVLERTLLAGFVAGIVPGIILSTIIEPWILGVALGPVFGLLYGLGFGPSTGSYLDHAVSAAAMSVPAWLLVHVIGLPLVHSRQPEWGLEGSTALAPTLVGWTVAGTLVGLLLVAASSVLEVRYGRVSRKPRQPAIETRIVILGGGFAGLTVAKRLEKRFGPDPTVQFTLVSETNAILFTPLLAEVAAGGLEPTHVTTPLRTSLKRTEVLMGTAVDVDLEEGYVVLDTDDDCPVDGRSTDIPANETRSIGDSASRDLVPYDHLVVALGSVADYKGLEGVREFAFDFKTLADAMAIRNHVIGCFERAERTADPATRERLLTFVIAGAGFAGAEFAGALNDFVRGTLIHYPTISSADVEVVVVHSRDRIMPELSDTLAAYALERMRDRGVRFELETYLETADRRTGVVSLSTGKSIGTETLVWTAGNRPNPFVELLGVPAERPGAITVDASLSVPGYDGVWAAGDCAAVPDPETGTRSPPTAEHATRAGTVLADNIYASVTGGSVSELDYRSPGSLAVVGYQTACAELWGRQFSGLLAWVLWRLVYLSKLPGTDRKIRVLVSWLIELVFPREFVQTMGERRRPPEEQ</sequence>
<protein>
    <recommendedName>
        <fullName evidence="2">NADH:ubiquinone reductase (non-electrogenic)</fullName>
        <ecNumber evidence="2">1.6.5.9</ecNumber>
    </recommendedName>
</protein>
<evidence type="ECO:0000259" key="11">
    <source>
        <dbReference type="Pfam" id="PF22366"/>
    </source>
</evidence>
<feature type="transmembrane region" description="Helical" evidence="9">
    <location>
        <begin position="24"/>
        <end position="43"/>
    </location>
</feature>
<comment type="similarity">
    <text evidence="1">Belongs to the NADH dehydrogenase family.</text>
</comment>
<keyword evidence="7" id="KW-0520">NAD</keyword>
<keyword evidence="9" id="KW-0812">Transmembrane</keyword>
<dbReference type="OrthoDB" id="38899at2157"/>
<keyword evidence="9" id="KW-1133">Transmembrane helix</keyword>
<name>A0A1N7GMC6_9EURY</name>
<feature type="domain" description="External alternative NADH-ubiquinone oxidoreductase-like C-terminal" evidence="11">
    <location>
        <begin position="533"/>
        <end position="590"/>
    </location>
</feature>
<dbReference type="AlphaFoldDB" id="A0A1N7GMC6"/>
<reference evidence="13" key="1">
    <citation type="submission" date="2017-01" db="EMBL/GenBank/DDBJ databases">
        <authorList>
            <person name="Varghese N."/>
            <person name="Submissions S."/>
        </authorList>
    </citation>
    <scope>NUCLEOTIDE SEQUENCE [LARGE SCALE GENOMIC DNA]</scope>
    <source>
        <strain evidence="13">type strain: HArc-</strain>
    </source>
</reference>
<evidence type="ECO:0000256" key="7">
    <source>
        <dbReference type="ARBA" id="ARBA00023027"/>
    </source>
</evidence>
<keyword evidence="13" id="KW-1185">Reference proteome</keyword>
<evidence type="ECO:0000256" key="8">
    <source>
        <dbReference type="ARBA" id="ARBA00047599"/>
    </source>
</evidence>
<accession>A0A1N7GMC6</accession>
<keyword evidence="5" id="KW-0809">Transit peptide</keyword>
<dbReference type="PRINTS" id="PR00368">
    <property type="entry name" value="FADPNR"/>
</dbReference>
<dbReference type="InterPro" id="IPR023753">
    <property type="entry name" value="FAD/NAD-binding_dom"/>
</dbReference>
<dbReference type="Pfam" id="PF22366">
    <property type="entry name" value="NDH2_C"/>
    <property type="match status" value="1"/>
</dbReference>
<evidence type="ECO:0000256" key="9">
    <source>
        <dbReference type="SAM" id="Phobius"/>
    </source>
</evidence>
<dbReference type="InterPro" id="IPR054585">
    <property type="entry name" value="NDH2-like_C"/>
</dbReference>
<dbReference type="InterPro" id="IPR045024">
    <property type="entry name" value="NDH-2"/>
</dbReference>
<proteinExistence type="inferred from homology"/>
<keyword evidence="9" id="KW-0472">Membrane</keyword>
<dbReference type="SUPFAM" id="SSF51905">
    <property type="entry name" value="FAD/NAD(P)-binding domain"/>
    <property type="match status" value="2"/>
</dbReference>
<dbReference type="RefSeq" id="WP_076610245.1">
    <property type="nucleotide sequence ID" value="NZ_FTNR01000013.1"/>
</dbReference>
<feature type="transmembrane region" description="Helical" evidence="9">
    <location>
        <begin position="120"/>
        <end position="141"/>
    </location>
</feature>
<organism evidence="12 13">
    <name type="scientific">Natronorubrum thiooxidans</name>
    <dbReference type="NCBI Taxonomy" id="308853"/>
    <lineage>
        <taxon>Archaea</taxon>
        <taxon>Methanobacteriati</taxon>
        <taxon>Methanobacteriota</taxon>
        <taxon>Stenosarchaea group</taxon>
        <taxon>Halobacteria</taxon>
        <taxon>Halobacteriales</taxon>
        <taxon>Natrialbaceae</taxon>
        <taxon>Natronorubrum</taxon>
    </lineage>
</organism>
<gene>
    <name evidence="12" type="ORF">SAMN05421752_11389</name>
</gene>
<dbReference type="PANTHER" id="PTHR43706">
    <property type="entry name" value="NADH DEHYDROGENASE"/>
    <property type="match status" value="1"/>
</dbReference>
<dbReference type="Pfam" id="PF07992">
    <property type="entry name" value="Pyr_redox_2"/>
    <property type="match status" value="1"/>
</dbReference>
<evidence type="ECO:0000313" key="13">
    <source>
        <dbReference type="Proteomes" id="UP000185936"/>
    </source>
</evidence>
<dbReference type="PRINTS" id="PR00411">
    <property type="entry name" value="PNDRDTASEI"/>
</dbReference>
<evidence type="ECO:0000256" key="1">
    <source>
        <dbReference type="ARBA" id="ARBA00005272"/>
    </source>
</evidence>